<dbReference type="SUPFAM" id="SSF47413">
    <property type="entry name" value="lambda repressor-like DNA-binding domains"/>
    <property type="match status" value="1"/>
</dbReference>
<dbReference type="AlphaFoldDB" id="A0A5C4N108"/>
<dbReference type="InterPro" id="IPR001761">
    <property type="entry name" value="Peripla_BP/Lac1_sug-bd_dom"/>
</dbReference>
<dbReference type="Pfam" id="PF00356">
    <property type="entry name" value="LacI"/>
    <property type="match status" value="1"/>
</dbReference>
<dbReference type="PROSITE" id="PS50932">
    <property type="entry name" value="HTH_LACI_2"/>
    <property type="match status" value="1"/>
</dbReference>
<keyword evidence="6" id="KW-1185">Reference proteome</keyword>
<dbReference type="SUPFAM" id="SSF53822">
    <property type="entry name" value="Periplasmic binding protein-like I"/>
    <property type="match status" value="1"/>
</dbReference>
<evidence type="ECO:0000256" key="3">
    <source>
        <dbReference type="ARBA" id="ARBA00023163"/>
    </source>
</evidence>
<evidence type="ECO:0000259" key="4">
    <source>
        <dbReference type="PROSITE" id="PS50932"/>
    </source>
</evidence>
<feature type="domain" description="HTH lacI-type" evidence="4">
    <location>
        <begin position="11"/>
        <end position="65"/>
    </location>
</feature>
<protein>
    <submittedName>
        <fullName evidence="5">LacI family transcriptional regulator</fullName>
    </submittedName>
</protein>
<dbReference type="CDD" id="cd01392">
    <property type="entry name" value="HTH_LacI"/>
    <property type="match status" value="1"/>
</dbReference>
<keyword evidence="2" id="KW-0238">DNA-binding</keyword>
<dbReference type="InterPro" id="IPR028082">
    <property type="entry name" value="Peripla_BP_I"/>
</dbReference>
<dbReference type="InterPro" id="IPR010982">
    <property type="entry name" value="Lambda_DNA-bd_dom_sf"/>
</dbReference>
<evidence type="ECO:0000313" key="6">
    <source>
        <dbReference type="Proteomes" id="UP000305887"/>
    </source>
</evidence>
<name>A0A5C4N108_9RHOB</name>
<sequence>MFWRWRRGFMTTLRDLSQRLGLSVTQVSRALNNHADVSAETRERVQAVARKLGYQPNLSARRLATGRSGMLGLVLPDIPQEPEDGMFVQIVGGLSQRLARLGRQFVLHIADPQDDIVEVYRRLIGGGAIDGFVLLEPEIRDRRVAFLRQAGVPFVIHGRVEDPEDYPYYDIDNRSVAQQLTGHLVAAGHRRIAFLNGPKTRTYAVSRRQGYRMALAEAGIEEERDLHRFGPMSEAQGLLAGVSLFGEGGPRPTAVVCGNTRLAKGLLQALQAIGLSVPAGVSVVVHDDQLPGLKSEAMDPPLTATCSPLAESWPHLARILVAAVDGAQLSALQLLGHVEFNERGSVSVCRDVPAVLVR</sequence>
<keyword evidence="3" id="KW-0804">Transcription</keyword>
<evidence type="ECO:0000313" key="5">
    <source>
        <dbReference type="EMBL" id="TNC50493.1"/>
    </source>
</evidence>
<reference evidence="5 6" key="1">
    <citation type="submission" date="2019-06" db="EMBL/GenBank/DDBJ databases">
        <title>YIM 131921 draft genome.</title>
        <authorList>
            <person name="Jiang L."/>
        </authorList>
    </citation>
    <scope>NUCLEOTIDE SEQUENCE [LARGE SCALE GENOMIC DNA]</scope>
    <source>
        <strain evidence="5 6">YIM 131921</strain>
    </source>
</reference>
<dbReference type="PANTHER" id="PTHR30146:SF109">
    <property type="entry name" value="HTH-TYPE TRANSCRIPTIONAL REGULATOR GALS"/>
    <property type="match status" value="1"/>
</dbReference>
<dbReference type="EMBL" id="VDFU01000007">
    <property type="protein sequence ID" value="TNC50493.1"/>
    <property type="molecule type" value="Genomic_DNA"/>
</dbReference>
<dbReference type="SMART" id="SM00354">
    <property type="entry name" value="HTH_LACI"/>
    <property type="match status" value="1"/>
</dbReference>
<dbReference type="PANTHER" id="PTHR30146">
    <property type="entry name" value="LACI-RELATED TRANSCRIPTIONAL REPRESSOR"/>
    <property type="match status" value="1"/>
</dbReference>
<dbReference type="Proteomes" id="UP000305887">
    <property type="component" value="Unassembled WGS sequence"/>
</dbReference>
<dbReference type="Gene3D" id="1.10.260.40">
    <property type="entry name" value="lambda repressor-like DNA-binding domains"/>
    <property type="match status" value="1"/>
</dbReference>
<keyword evidence="1" id="KW-0805">Transcription regulation</keyword>
<proteinExistence type="predicted"/>
<dbReference type="Pfam" id="PF00532">
    <property type="entry name" value="Peripla_BP_1"/>
    <property type="match status" value="1"/>
</dbReference>
<gene>
    <name evidence="5" type="ORF">FHG66_08345</name>
</gene>
<accession>A0A5C4N108</accession>
<dbReference type="GO" id="GO:0003700">
    <property type="term" value="F:DNA-binding transcription factor activity"/>
    <property type="evidence" value="ECO:0007669"/>
    <property type="project" value="TreeGrafter"/>
</dbReference>
<evidence type="ECO:0000256" key="2">
    <source>
        <dbReference type="ARBA" id="ARBA00023125"/>
    </source>
</evidence>
<comment type="caution">
    <text evidence="5">The sequence shown here is derived from an EMBL/GenBank/DDBJ whole genome shotgun (WGS) entry which is preliminary data.</text>
</comment>
<dbReference type="InterPro" id="IPR000843">
    <property type="entry name" value="HTH_LacI"/>
</dbReference>
<organism evidence="5 6">
    <name type="scientific">Rubellimicrobium rubrum</name>
    <dbReference type="NCBI Taxonomy" id="2585369"/>
    <lineage>
        <taxon>Bacteria</taxon>
        <taxon>Pseudomonadati</taxon>
        <taxon>Pseudomonadota</taxon>
        <taxon>Alphaproteobacteria</taxon>
        <taxon>Rhodobacterales</taxon>
        <taxon>Roseobacteraceae</taxon>
        <taxon>Rubellimicrobium</taxon>
    </lineage>
</organism>
<evidence type="ECO:0000256" key="1">
    <source>
        <dbReference type="ARBA" id="ARBA00023015"/>
    </source>
</evidence>
<dbReference type="CDD" id="cd20010">
    <property type="entry name" value="PBP1_AglR-like"/>
    <property type="match status" value="1"/>
</dbReference>
<dbReference type="GO" id="GO:0000976">
    <property type="term" value="F:transcription cis-regulatory region binding"/>
    <property type="evidence" value="ECO:0007669"/>
    <property type="project" value="TreeGrafter"/>
</dbReference>
<dbReference type="Gene3D" id="3.40.50.2300">
    <property type="match status" value="2"/>
</dbReference>